<dbReference type="SUPFAM" id="SSF48208">
    <property type="entry name" value="Six-hairpin glycosidases"/>
    <property type="match status" value="1"/>
</dbReference>
<dbReference type="EMBL" id="KQ965782">
    <property type="protein sequence ID" value="KXS13025.1"/>
    <property type="molecule type" value="Genomic_DNA"/>
</dbReference>
<keyword evidence="3 4" id="KW-0326">Glycosidase</keyword>
<sequence>MIHFTFPPLALSFAALWVTTASALFTNGSITAPCESPLYCQGAILEAIELAQPFVDSKTFVDMPTIRPLSDVISAFNQLELPLTNSSALQSFLSTNFAPAGGELEAVPPSQLTTNATFLTSVTDTVIREFTQAVVGIWPDLTRRYKGAGNCTECEDSFIPVNRTFVVAGGRFREPYYWDSYWIVEGLLRTGGAFIEITKNTLLNFLDLVERFGFVPNGARVYYLVGSANLICKQSGMLTRSATLGQNRSQPPLLSQMVRIYVERTNDTSVLSRAIPLLIKEHEFWMTNRTVNVTAADGKSYLLNRYNVNNNQPRPESYREDWITANNRSFYAASGIIYPVKTPLNESEMATLYRDLASGAESGWDYGTRWIARPADAVRDVYFPLRSLNTHNIVPVCLNSILYWNEVTIADFLAATGNASAATEWRGLAKKRSDAMYALMWNSTVFSYFDYNLTSKSQRIYVPNDDDDDARGTCSRDRSKVLFSVAQFYPFWTGAAPAQLKGNSTLVLKAFARVADQLKNTVGGIPATNVRTGQQWDSPNVWPPLMHVLMQGLLNTPRKNGGTDDKAVRDLALKLGQRYVDSAFCTWYATGGSTSLTPKLQGLGVDAKGTMFEKYDANSTNHAGGGGEYTVVEGFGWTNGVLLWTVDTFAKELKRPDCGNITAANVRPGKRSFAVNVHEWDARWIKKF</sequence>
<gene>
    <name evidence="6" type="ORF">M427DRAFT_34273</name>
</gene>
<protein>
    <recommendedName>
        <fullName evidence="4">Trehalase</fullName>
        <ecNumber evidence="4">3.2.1.28</ecNumber>
    </recommendedName>
    <alternativeName>
        <fullName evidence="4">Alpha-trehalose glucohydrolase</fullName>
    </alternativeName>
</protein>
<evidence type="ECO:0000256" key="2">
    <source>
        <dbReference type="ARBA" id="ARBA00022801"/>
    </source>
</evidence>
<dbReference type="OMA" id="RYWDASD"/>
<dbReference type="Gene3D" id="1.50.10.10">
    <property type="match status" value="1"/>
</dbReference>
<reference evidence="6 7" key="1">
    <citation type="journal article" date="2015" name="Genome Biol. Evol.">
        <title>Phylogenomic analyses indicate that early fungi evolved digesting cell walls of algal ancestors of land plants.</title>
        <authorList>
            <person name="Chang Y."/>
            <person name="Wang S."/>
            <person name="Sekimoto S."/>
            <person name="Aerts A.L."/>
            <person name="Choi C."/>
            <person name="Clum A."/>
            <person name="LaButti K.M."/>
            <person name="Lindquist E.A."/>
            <person name="Yee Ngan C."/>
            <person name="Ohm R.A."/>
            <person name="Salamov A.A."/>
            <person name="Grigoriev I.V."/>
            <person name="Spatafora J.W."/>
            <person name="Berbee M.L."/>
        </authorList>
    </citation>
    <scope>NUCLEOTIDE SEQUENCE [LARGE SCALE GENOMIC DNA]</scope>
    <source>
        <strain evidence="6 7">JEL478</strain>
    </source>
</reference>
<dbReference type="Pfam" id="PF01204">
    <property type="entry name" value="Trehalase"/>
    <property type="match status" value="2"/>
</dbReference>
<name>A0A139A977_GONPJ</name>
<feature type="signal peptide" evidence="5">
    <location>
        <begin position="1"/>
        <end position="23"/>
    </location>
</feature>
<evidence type="ECO:0000313" key="6">
    <source>
        <dbReference type="EMBL" id="KXS13025.1"/>
    </source>
</evidence>
<evidence type="ECO:0000313" key="7">
    <source>
        <dbReference type="Proteomes" id="UP000070544"/>
    </source>
</evidence>
<dbReference type="PROSITE" id="PS00928">
    <property type="entry name" value="TREHALASE_2"/>
    <property type="match status" value="1"/>
</dbReference>
<dbReference type="GO" id="GO:0004555">
    <property type="term" value="F:alpha,alpha-trehalase activity"/>
    <property type="evidence" value="ECO:0007669"/>
    <property type="project" value="UniProtKB-EC"/>
</dbReference>
<proteinExistence type="inferred from homology"/>
<dbReference type="InterPro" id="IPR008928">
    <property type="entry name" value="6-hairpin_glycosidase_sf"/>
</dbReference>
<keyword evidence="5" id="KW-0732">Signal</keyword>
<dbReference type="PANTHER" id="PTHR23403:SF1">
    <property type="entry name" value="TREHALASE"/>
    <property type="match status" value="1"/>
</dbReference>
<dbReference type="EC" id="3.2.1.28" evidence="4"/>
<evidence type="ECO:0000256" key="1">
    <source>
        <dbReference type="ARBA" id="ARBA00005615"/>
    </source>
</evidence>
<dbReference type="STRING" id="1344416.A0A139A977"/>
<dbReference type="GO" id="GO:0005993">
    <property type="term" value="P:trehalose catabolic process"/>
    <property type="evidence" value="ECO:0007669"/>
    <property type="project" value="TreeGrafter"/>
</dbReference>
<dbReference type="PANTHER" id="PTHR23403">
    <property type="entry name" value="TREHALASE"/>
    <property type="match status" value="1"/>
</dbReference>
<dbReference type="OrthoDB" id="3542292at2759"/>
<keyword evidence="7" id="KW-1185">Reference proteome</keyword>
<organism evidence="6 7">
    <name type="scientific">Gonapodya prolifera (strain JEL478)</name>
    <name type="common">Monoblepharis prolifera</name>
    <dbReference type="NCBI Taxonomy" id="1344416"/>
    <lineage>
        <taxon>Eukaryota</taxon>
        <taxon>Fungi</taxon>
        <taxon>Fungi incertae sedis</taxon>
        <taxon>Chytridiomycota</taxon>
        <taxon>Chytridiomycota incertae sedis</taxon>
        <taxon>Monoblepharidomycetes</taxon>
        <taxon>Monoblepharidales</taxon>
        <taxon>Gonapodyaceae</taxon>
        <taxon>Gonapodya</taxon>
    </lineage>
</organism>
<dbReference type="AlphaFoldDB" id="A0A139A977"/>
<dbReference type="PRINTS" id="PR00744">
    <property type="entry name" value="GLHYDRLASE37"/>
</dbReference>
<evidence type="ECO:0000256" key="3">
    <source>
        <dbReference type="ARBA" id="ARBA00023295"/>
    </source>
</evidence>
<keyword evidence="2 4" id="KW-0378">Hydrolase</keyword>
<dbReference type="InterPro" id="IPR012341">
    <property type="entry name" value="6hp_glycosidase-like_sf"/>
</dbReference>
<dbReference type="Proteomes" id="UP000070544">
    <property type="component" value="Unassembled WGS sequence"/>
</dbReference>
<dbReference type="InterPro" id="IPR018232">
    <property type="entry name" value="Glyco_hydro_37_CS"/>
</dbReference>
<evidence type="ECO:0000256" key="4">
    <source>
        <dbReference type="RuleBase" id="RU361180"/>
    </source>
</evidence>
<feature type="chain" id="PRO_5007296026" description="Trehalase" evidence="5">
    <location>
        <begin position="24"/>
        <end position="688"/>
    </location>
</feature>
<comment type="catalytic activity">
    <reaction evidence="4">
        <text>alpha,alpha-trehalose + H2O = alpha-D-glucose + beta-D-glucose</text>
        <dbReference type="Rhea" id="RHEA:32675"/>
        <dbReference type="ChEBI" id="CHEBI:15377"/>
        <dbReference type="ChEBI" id="CHEBI:15903"/>
        <dbReference type="ChEBI" id="CHEBI:16551"/>
        <dbReference type="ChEBI" id="CHEBI:17925"/>
        <dbReference type="EC" id="3.2.1.28"/>
    </reaction>
</comment>
<comment type="similarity">
    <text evidence="1 4">Belongs to the glycosyl hydrolase 37 family.</text>
</comment>
<evidence type="ECO:0000256" key="5">
    <source>
        <dbReference type="SAM" id="SignalP"/>
    </source>
</evidence>
<dbReference type="InterPro" id="IPR001661">
    <property type="entry name" value="Glyco_hydro_37"/>
</dbReference>
<accession>A0A139A977</accession>